<dbReference type="PROSITE" id="PS00138">
    <property type="entry name" value="SUBTILASE_SER"/>
    <property type="match status" value="1"/>
</dbReference>
<proteinExistence type="inferred from homology"/>
<evidence type="ECO:0000256" key="2">
    <source>
        <dbReference type="ARBA" id="ARBA00011073"/>
    </source>
</evidence>
<evidence type="ECO:0000256" key="3">
    <source>
        <dbReference type="ARBA" id="ARBA00022475"/>
    </source>
</evidence>
<keyword evidence="3" id="KW-1003">Cell membrane</keyword>
<dbReference type="Proteomes" id="UP000567922">
    <property type="component" value="Unassembled WGS sequence"/>
</dbReference>
<dbReference type="SUPFAM" id="SSF52743">
    <property type="entry name" value="Subtilisin-like"/>
    <property type="match status" value="1"/>
</dbReference>
<evidence type="ECO:0000313" key="17">
    <source>
        <dbReference type="EMBL" id="MBB3039640.1"/>
    </source>
</evidence>
<feature type="transmembrane region" description="Helical" evidence="14">
    <location>
        <begin position="449"/>
        <end position="467"/>
    </location>
</feature>
<evidence type="ECO:0000256" key="12">
    <source>
        <dbReference type="RuleBase" id="RU003355"/>
    </source>
</evidence>
<dbReference type="GO" id="GO:0016485">
    <property type="term" value="P:protein processing"/>
    <property type="evidence" value="ECO:0007669"/>
    <property type="project" value="TreeGrafter"/>
</dbReference>
<keyword evidence="6 15" id="KW-0732">Signal</keyword>
<evidence type="ECO:0000256" key="8">
    <source>
        <dbReference type="ARBA" id="ARBA00022825"/>
    </source>
</evidence>
<gene>
    <name evidence="17" type="ORF">FHU29_004128</name>
</gene>
<protein>
    <submittedName>
        <fullName evidence="17">Membrane-anchored mycosin MYCP</fullName>
        <ecNumber evidence="17">3.4.21.-</ecNumber>
    </submittedName>
</protein>
<dbReference type="EC" id="3.4.21.-" evidence="17"/>
<comment type="caution">
    <text evidence="17">The sequence shown here is derived from an EMBL/GenBank/DDBJ whole genome shotgun (WGS) entry which is preliminary data.</text>
</comment>
<evidence type="ECO:0000256" key="7">
    <source>
        <dbReference type="ARBA" id="ARBA00022801"/>
    </source>
</evidence>
<dbReference type="NCBIfam" id="TIGR03921">
    <property type="entry name" value="T7SS_mycosin"/>
    <property type="match status" value="1"/>
</dbReference>
<dbReference type="InterPro" id="IPR015500">
    <property type="entry name" value="Peptidase_S8_subtilisin-rel"/>
</dbReference>
<evidence type="ECO:0000256" key="4">
    <source>
        <dbReference type="ARBA" id="ARBA00022670"/>
    </source>
</evidence>
<evidence type="ECO:0000256" key="5">
    <source>
        <dbReference type="ARBA" id="ARBA00022692"/>
    </source>
</evidence>
<feature type="domain" description="Peptidase S8/S53" evidence="16">
    <location>
        <begin position="90"/>
        <end position="392"/>
    </location>
</feature>
<dbReference type="PROSITE" id="PS00137">
    <property type="entry name" value="SUBTILASE_HIS"/>
    <property type="match status" value="1"/>
</dbReference>
<dbReference type="PANTHER" id="PTHR42884:SF14">
    <property type="entry name" value="NEUROENDOCRINE CONVERTASE 1"/>
    <property type="match status" value="1"/>
</dbReference>
<dbReference type="InterPro" id="IPR000209">
    <property type="entry name" value="Peptidase_S8/S53_dom"/>
</dbReference>
<evidence type="ECO:0000256" key="14">
    <source>
        <dbReference type="SAM" id="Phobius"/>
    </source>
</evidence>
<reference evidence="17 18" key="1">
    <citation type="submission" date="2020-08" db="EMBL/GenBank/DDBJ databases">
        <title>Sequencing the genomes of 1000 actinobacteria strains.</title>
        <authorList>
            <person name="Klenk H.-P."/>
        </authorList>
    </citation>
    <scope>NUCLEOTIDE SEQUENCE [LARGE SCALE GENOMIC DNA]</scope>
    <source>
        <strain evidence="17 18">DSM 45258</strain>
    </source>
</reference>
<dbReference type="InterPro" id="IPR022398">
    <property type="entry name" value="Peptidase_S8_His-AS"/>
</dbReference>
<evidence type="ECO:0000256" key="15">
    <source>
        <dbReference type="SAM" id="SignalP"/>
    </source>
</evidence>
<feature type="active site" description="Charge relay system" evidence="11">
    <location>
        <position position="130"/>
    </location>
</feature>
<feature type="active site" description="Charge relay system" evidence="11">
    <location>
        <position position="99"/>
    </location>
</feature>
<dbReference type="InterPro" id="IPR023828">
    <property type="entry name" value="Peptidase_S8_Ser-AS"/>
</dbReference>
<evidence type="ECO:0000259" key="16">
    <source>
        <dbReference type="Pfam" id="PF00082"/>
    </source>
</evidence>
<evidence type="ECO:0000256" key="13">
    <source>
        <dbReference type="SAM" id="MobiDB-lite"/>
    </source>
</evidence>
<evidence type="ECO:0000256" key="10">
    <source>
        <dbReference type="ARBA" id="ARBA00023136"/>
    </source>
</evidence>
<feature type="signal peptide" evidence="15">
    <location>
        <begin position="1"/>
        <end position="30"/>
    </location>
</feature>
<keyword evidence="7 11" id="KW-0378">Hydrolase</keyword>
<feature type="region of interest" description="Disordered" evidence="13">
    <location>
        <begin position="246"/>
        <end position="269"/>
    </location>
</feature>
<dbReference type="Pfam" id="PF00082">
    <property type="entry name" value="Peptidase_S8"/>
    <property type="match status" value="1"/>
</dbReference>
<dbReference type="PRINTS" id="PR00723">
    <property type="entry name" value="SUBTILISIN"/>
</dbReference>
<keyword evidence="4 11" id="KW-0645">Protease</keyword>
<feature type="active site" description="Charge relay system" evidence="11">
    <location>
        <position position="345"/>
    </location>
</feature>
<sequence length="473" mass="47833">MMHARATRIAAVLASGVIAGLLALHGVSAAAPPEVDDAYLPMPGPAAPLDLTSQREACSHGFAEPPGVVLGAPDAQQSLGFTRAWPLTQGNGQVVAVIDTGVTPHPRLGEVIPGGDYVSNGDGTDDCDAHGTFVAGLIAARPATSDDFAGVAPGAQILAIRQSSLKFSRAASTPGEYQSENSYGNVRTLAMAVRRAADLGATVINVSEVGCSPAGGNLDDRALGAALRYAVDVKDAVVVAAAGNVSSSSSCRDQNPGPDPGSASGSPDWQGISTVATPAWYDDYVLTVGSVDSDGQPSAFTLGGPWVDVAAPGTGIVSLDPRPGGTGLVNAASHGGTVTMIAGTSYAAPYVSGTVALVRERFPHLSARQTMDRIIATAHPPAHGWDPYVGFGVIDPVAAVTADLDPEGRRGSHGYALALAKRTGPPERAGAAIAAPNPPFEPDPLPRTIAAFTVLACAAVGAITLLVPSRRAD</sequence>
<keyword evidence="10 14" id="KW-0472">Membrane</keyword>
<dbReference type="InterPro" id="IPR036852">
    <property type="entry name" value="Peptidase_S8/S53_dom_sf"/>
</dbReference>
<organism evidence="17 18">
    <name type="scientific">Hoyosella altamirensis</name>
    <dbReference type="NCBI Taxonomy" id="616997"/>
    <lineage>
        <taxon>Bacteria</taxon>
        <taxon>Bacillati</taxon>
        <taxon>Actinomycetota</taxon>
        <taxon>Actinomycetes</taxon>
        <taxon>Mycobacteriales</taxon>
        <taxon>Hoyosellaceae</taxon>
        <taxon>Hoyosella</taxon>
    </lineage>
</organism>
<evidence type="ECO:0000256" key="1">
    <source>
        <dbReference type="ARBA" id="ARBA00004162"/>
    </source>
</evidence>
<dbReference type="PANTHER" id="PTHR42884">
    <property type="entry name" value="PROPROTEIN CONVERTASE SUBTILISIN/KEXIN-RELATED"/>
    <property type="match status" value="1"/>
</dbReference>
<keyword evidence="18" id="KW-1185">Reference proteome</keyword>
<feature type="chain" id="PRO_5032361320" evidence="15">
    <location>
        <begin position="31"/>
        <end position="473"/>
    </location>
</feature>
<dbReference type="Gene3D" id="3.40.50.200">
    <property type="entry name" value="Peptidase S8/S53 domain"/>
    <property type="match status" value="1"/>
</dbReference>
<keyword evidence="8 11" id="KW-0720">Serine protease</keyword>
<evidence type="ECO:0000256" key="11">
    <source>
        <dbReference type="PROSITE-ProRule" id="PRU01240"/>
    </source>
</evidence>
<dbReference type="EMBL" id="JACHWS010000004">
    <property type="protein sequence ID" value="MBB3039640.1"/>
    <property type="molecule type" value="Genomic_DNA"/>
</dbReference>
<comment type="similarity">
    <text evidence="2 11 12">Belongs to the peptidase S8 family.</text>
</comment>
<dbReference type="InterPro" id="IPR023834">
    <property type="entry name" value="T7SS_pept_S8A_mycosin"/>
</dbReference>
<comment type="subcellular location">
    <subcellularLocation>
        <location evidence="1">Cell membrane</location>
        <topology evidence="1">Single-pass membrane protein</topology>
    </subcellularLocation>
</comment>
<dbReference type="GO" id="GO:0005886">
    <property type="term" value="C:plasma membrane"/>
    <property type="evidence" value="ECO:0007669"/>
    <property type="project" value="UniProtKB-SubCell"/>
</dbReference>
<name>A0A839RSU5_9ACTN</name>
<accession>A0A839RSU5</accession>
<evidence type="ECO:0000256" key="6">
    <source>
        <dbReference type="ARBA" id="ARBA00022729"/>
    </source>
</evidence>
<evidence type="ECO:0000256" key="9">
    <source>
        <dbReference type="ARBA" id="ARBA00022989"/>
    </source>
</evidence>
<dbReference type="PROSITE" id="PS00136">
    <property type="entry name" value="SUBTILASE_ASP"/>
    <property type="match status" value="1"/>
</dbReference>
<dbReference type="GO" id="GO:0004252">
    <property type="term" value="F:serine-type endopeptidase activity"/>
    <property type="evidence" value="ECO:0007669"/>
    <property type="project" value="UniProtKB-UniRule"/>
</dbReference>
<dbReference type="InterPro" id="IPR023827">
    <property type="entry name" value="Peptidase_S8_Asp-AS"/>
</dbReference>
<evidence type="ECO:0000313" key="18">
    <source>
        <dbReference type="Proteomes" id="UP000567922"/>
    </source>
</evidence>
<dbReference type="PROSITE" id="PS51892">
    <property type="entry name" value="SUBTILASE"/>
    <property type="match status" value="1"/>
</dbReference>
<keyword evidence="5 14" id="KW-0812">Transmembrane</keyword>
<keyword evidence="9 14" id="KW-1133">Transmembrane helix</keyword>
<dbReference type="AlphaFoldDB" id="A0A839RSU5"/>